<evidence type="ECO:0000313" key="2">
    <source>
        <dbReference type="EMBL" id="KAK1899470.1"/>
    </source>
</evidence>
<feature type="non-terminal residue" evidence="2">
    <location>
        <position position="1"/>
    </location>
</feature>
<dbReference type="Proteomes" id="UP001228049">
    <property type="component" value="Unassembled WGS sequence"/>
</dbReference>
<gene>
    <name evidence="2" type="ORF">KUDE01_000261</name>
</gene>
<keyword evidence="3" id="KW-1185">Reference proteome</keyword>
<dbReference type="EMBL" id="JASDAP010000007">
    <property type="protein sequence ID" value="KAK1899470.1"/>
    <property type="molecule type" value="Genomic_DNA"/>
</dbReference>
<feature type="non-terminal residue" evidence="2">
    <location>
        <position position="69"/>
    </location>
</feature>
<evidence type="ECO:0000256" key="1">
    <source>
        <dbReference type="SAM" id="MobiDB-lite"/>
    </source>
</evidence>
<name>A0AAD9CBV3_DISEL</name>
<dbReference type="AlphaFoldDB" id="A0AAD9CBV3"/>
<reference evidence="2" key="1">
    <citation type="submission" date="2023-04" db="EMBL/GenBank/DDBJ databases">
        <title>Chromosome-level genome of Chaenocephalus aceratus.</title>
        <authorList>
            <person name="Park H."/>
        </authorList>
    </citation>
    <scope>NUCLEOTIDE SEQUENCE</scope>
    <source>
        <strain evidence="2">DE</strain>
        <tissue evidence="2">Muscle</tissue>
    </source>
</reference>
<feature type="compositionally biased region" description="Basic and acidic residues" evidence="1">
    <location>
        <begin position="7"/>
        <end position="23"/>
    </location>
</feature>
<evidence type="ECO:0000313" key="3">
    <source>
        <dbReference type="Proteomes" id="UP001228049"/>
    </source>
</evidence>
<feature type="region of interest" description="Disordered" evidence="1">
    <location>
        <begin position="1"/>
        <end position="23"/>
    </location>
</feature>
<proteinExistence type="predicted"/>
<organism evidence="2 3">
    <name type="scientific">Dissostichus eleginoides</name>
    <name type="common">Patagonian toothfish</name>
    <name type="synonym">Dissostichus amissus</name>
    <dbReference type="NCBI Taxonomy" id="100907"/>
    <lineage>
        <taxon>Eukaryota</taxon>
        <taxon>Metazoa</taxon>
        <taxon>Chordata</taxon>
        <taxon>Craniata</taxon>
        <taxon>Vertebrata</taxon>
        <taxon>Euteleostomi</taxon>
        <taxon>Actinopterygii</taxon>
        <taxon>Neopterygii</taxon>
        <taxon>Teleostei</taxon>
        <taxon>Neoteleostei</taxon>
        <taxon>Acanthomorphata</taxon>
        <taxon>Eupercaria</taxon>
        <taxon>Perciformes</taxon>
        <taxon>Notothenioidei</taxon>
        <taxon>Nototheniidae</taxon>
        <taxon>Dissostichus</taxon>
    </lineage>
</organism>
<comment type="caution">
    <text evidence="2">The sequence shown here is derived from an EMBL/GenBank/DDBJ whole genome shotgun (WGS) entry which is preliminary data.</text>
</comment>
<protein>
    <submittedName>
        <fullName evidence="2">Protochlorophyllide-dependent translocon component 52 chloroplastic</fullName>
    </submittedName>
</protein>
<sequence>EQIGDKQFSEKGPRYNQKKKFDGPKSCENLLLPHIWQHQQAAAAVTWTGVRSPLLSPRVTHHPAVNHSP</sequence>
<accession>A0AAD9CBV3</accession>